<dbReference type="InterPro" id="IPR011331">
    <property type="entry name" value="Ribosomal_eL37/eL43"/>
</dbReference>
<dbReference type="Gene3D" id="2.20.25.30">
    <property type="match status" value="1"/>
</dbReference>
<dbReference type="Proteomes" id="UP000694403">
    <property type="component" value="Unplaced"/>
</dbReference>
<dbReference type="AlphaFoldDB" id="A0A8C3RWE5"/>
<dbReference type="GO" id="GO:0006412">
    <property type="term" value="P:translation"/>
    <property type="evidence" value="ECO:0007669"/>
    <property type="project" value="InterPro"/>
</dbReference>
<evidence type="ECO:0000256" key="2">
    <source>
        <dbReference type="ARBA" id="ARBA00023274"/>
    </source>
</evidence>
<evidence type="ECO:0000313" key="3">
    <source>
        <dbReference type="Ensembl" id="ENSCSRP00000004166.1"/>
    </source>
</evidence>
<dbReference type="InterPro" id="IPR002674">
    <property type="entry name" value="Ribosomal_eL43"/>
</dbReference>
<protein>
    <submittedName>
        <fullName evidence="3">Uncharacterized protein</fullName>
    </submittedName>
</protein>
<keyword evidence="1" id="KW-0689">Ribosomal protein</keyword>
<evidence type="ECO:0000313" key="4">
    <source>
        <dbReference type="Proteomes" id="UP000694403"/>
    </source>
</evidence>
<reference evidence="3" key="1">
    <citation type="submission" date="2025-08" db="UniProtKB">
        <authorList>
            <consortium name="Ensembl"/>
        </authorList>
    </citation>
    <scope>IDENTIFICATION</scope>
</reference>
<keyword evidence="2" id="KW-0687">Ribonucleoprotein</keyword>
<dbReference type="PANTHER" id="PTHR48129">
    <property type="entry name" value="60S RIBOSOMAL PROTEIN L37A"/>
    <property type="match status" value="1"/>
</dbReference>
<evidence type="ECO:0000256" key="1">
    <source>
        <dbReference type="ARBA" id="ARBA00022980"/>
    </source>
</evidence>
<dbReference type="GO" id="GO:0044391">
    <property type="term" value="C:ribosomal subunit"/>
    <property type="evidence" value="ECO:0007669"/>
    <property type="project" value="UniProtKB-ARBA"/>
</dbReference>
<dbReference type="Pfam" id="PF01780">
    <property type="entry name" value="Ribosomal_L37ae"/>
    <property type="match status" value="1"/>
</dbReference>
<dbReference type="Ensembl" id="ENSCSRT00000004302.1">
    <property type="protein sequence ID" value="ENSCSRP00000004166.1"/>
    <property type="gene ID" value="ENSCSRG00000003176.1"/>
</dbReference>
<dbReference type="GO" id="GO:0003735">
    <property type="term" value="F:structural constituent of ribosome"/>
    <property type="evidence" value="ECO:0007669"/>
    <property type="project" value="InterPro"/>
</dbReference>
<name>A0A8C3RWE5_CHESE</name>
<keyword evidence="4" id="KW-1185">Reference proteome</keyword>
<organism evidence="3 4">
    <name type="scientific">Chelydra serpentina</name>
    <name type="common">Snapping turtle</name>
    <name type="synonym">Testudo serpentina</name>
    <dbReference type="NCBI Taxonomy" id="8475"/>
    <lineage>
        <taxon>Eukaryota</taxon>
        <taxon>Metazoa</taxon>
        <taxon>Chordata</taxon>
        <taxon>Craniata</taxon>
        <taxon>Vertebrata</taxon>
        <taxon>Euteleostomi</taxon>
        <taxon>Archelosauria</taxon>
        <taxon>Testudinata</taxon>
        <taxon>Testudines</taxon>
        <taxon>Cryptodira</taxon>
        <taxon>Durocryptodira</taxon>
        <taxon>Americhelydia</taxon>
        <taxon>Chelydroidea</taxon>
        <taxon>Chelydridae</taxon>
        <taxon>Chelydra</taxon>
    </lineage>
</organism>
<sequence>MAKRTKKVGIVDKYGTRYGASLRKMVKLLISQSHTLKINYHQFIDVKNKQNLRALPKATQPDTARIIRAHSSVSSSIHPIITTSKMHQPITKHSLKYSEELLLSLEFELPFLHSL</sequence>
<dbReference type="InterPro" id="IPR050522">
    <property type="entry name" value="Ribosomal_protein_eL43"/>
</dbReference>
<proteinExistence type="predicted"/>
<accession>A0A8C3RWE5</accession>
<reference evidence="3" key="2">
    <citation type="submission" date="2025-09" db="UniProtKB">
        <authorList>
            <consortium name="Ensembl"/>
        </authorList>
    </citation>
    <scope>IDENTIFICATION</scope>
</reference>
<dbReference type="PANTHER" id="PTHR48129:SF1">
    <property type="entry name" value="LARGE RIBOSOMAL SUBUNIT PROTEIN EL43"/>
    <property type="match status" value="1"/>
</dbReference>